<dbReference type="GO" id="GO:0051276">
    <property type="term" value="P:chromosome organization"/>
    <property type="evidence" value="ECO:0007669"/>
    <property type="project" value="InterPro"/>
</dbReference>
<reference evidence="1" key="1">
    <citation type="journal article" date="2020" name="Nature">
        <title>Giant virus diversity and host interactions through global metagenomics.</title>
        <authorList>
            <person name="Schulz F."/>
            <person name="Roux S."/>
            <person name="Paez-Espino D."/>
            <person name="Jungbluth S."/>
            <person name="Walsh D.A."/>
            <person name="Denef V.J."/>
            <person name="McMahon K.D."/>
            <person name="Konstantinidis K.T."/>
            <person name="Eloe-Fadrosh E.A."/>
            <person name="Kyrpides N.C."/>
            <person name="Woyke T."/>
        </authorList>
    </citation>
    <scope>NUCLEOTIDE SEQUENCE</scope>
    <source>
        <strain evidence="1">GVMAG-M-3300021375-17</strain>
    </source>
</reference>
<name>A0A6C0CLI6_9ZZZZ</name>
<dbReference type="EMBL" id="MN739452">
    <property type="protein sequence ID" value="QHT05331.1"/>
    <property type="molecule type" value="Genomic_DNA"/>
</dbReference>
<dbReference type="AlphaFoldDB" id="A0A6C0CLI6"/>
<dbReference type="Pfam" id="PF19060">
    <property type="entry name" value="DVNP"/>
    <property type="match status" value="1"/>
</dbReference>
<evidence type="ECO:0000313" key="1">
    <source>
        <dbReference type="EMBL" id="QHT05331.1"/>
    </source>
</evidence>
<protein>
    <submittedName>
        <fullName evidence="1">Uncharacterized protein</fullName>
    </submittedName>
</protein>
<proteinExistence type="predicted"/>
<accession>A0A6C0CLI6</accession>
<sequence>MKRPVRHEDGLYHVNGKKYKTLIGSSRKQVWNGTAYKTPGGLTKDDLFLNKRQRIVSLKKHRLSKKEHKQNKRLFAQYTAKKGKFGAIKKNTRKNRK</sequence>
<dbReference type="InterPro" id="IPR043928">
    <property type="entry name" value="DNVP"/>
</dbReference>
<organism evidence="1">
    <name type="scientific">viral metagenome</name>
    <dbReference type="NCBI Taxonomy" id="1070528"/>
    <lineage>
        <taxon>unclassified sequences</taxon>
        <taxon>metagenomes</taxon>
        <taxon>organismal metagenomes</taxon>
    </lineage>
</organism>
<dbReference type="GO" id="GO:0003677">
    <property type="term" value="F:DNA binding"/>
    <property type="evidence" value="ECO:0007669"/>
    <property type="project" value="InterPro"/>
</dbReference>